<accession>A0A2U3DXX1</accession>
<proteinExistence type="predicted"/>
<name>A0A2U3DXX1_PURLI</name>
<evidence type="ECO:0000256" key="1">
    <source>
        <dbReference type="SAM" id="MobiDB-lite"/>
    </source>
</evidence>
<feature type="compositionally biased region" description="Polar residues" evidence="1">
    <location>
        <begin position="256"/>
        <end position="268"/>
    </location>
</feature>
<dbReference type="Proteomes" id="UP001287286">
    <property type="component" value="Unassembled WGS sequence"/>
</dbReference>
<reference evidence="3" key="1">
    <citation type="submission" date="2015-05" db="EMBL/GenBank/DDBJ databases">
        <authorList>
            <person name="Wang D.B."/>
            <person name="Wang M."/>
        </authorList>
    </citation>
    <scope>NUCLEOTIDE SEQUENCE</scope>
    <source>
        <strain evidence="3">36-1</strain>
    </source>
</reference>
<feature type="region of interest" description="Disordered" evidence="1">
    <location>
        <begin position="348"/>
        <end position="408"/>
    </location>
</feature>
<dbReference type="EMBL" id="LCWV01000020">
    <property type="protein sequence ID" value="PWI67093.1"/>
    <property type="molecule type" value="Genomic_DNA"/>
</dbReference>
<evidence type="ECO:0000313" key="2">
    <source>
        <dbReference type="EMBL" id="KAK4090212.1"/>
    </source>
</evidence>
<evidence type="ECO:0000313" key="4">
    <source>
        <dbReference type="Proteomes" id="UP000245956"/>
    </source>
</evidence>
<dbReference type="Proteomes" id="UP000245956">
    <property type="component" value="Unassembled WGS sequence"/>
</dbReference>
<gene>
    <name evidence="3" type="ORF">PCL_04255</name>
    <name evidence="2" type="ORF">Purlil1_5383</name>
</gene>
<keyword evidence="5" id="KW-1185">Reference proteome</keyword>
<feature type="compositionally biased region" description="Basic and acidic residues" evidence="1">
    <location>
        <begin position="458"/>
        <end position="473"/>
    </location>
</feature>
<feature type="compositionally biased region" description="Polar residues" evidence="1">
    <location>
        <begin position="50"/>
        <end position="64"/>
    </location>
</feature>
<protein>
    <submittedName>
        <fullName evidence="3">Uncharacterized protein</fullName>
    </submittedName>
</protein>
<feature type="region of interest" description="Disordered" evidence="1">
    <location>
        <begin position="431"/>
        <end position="473"/>
    </location>
</feature>
<feature type="region of interest" description="Disordered" evidence="1">
    <location>
        <begin position="294"/>
        <end position="315"/>
    </location>
</feature>
<organism evidence="3 4">
    <name type="scientific">Purpureocillium lilacinum</name>
    <name type="common">Paecilomyces lilacinus</name>
    <dbReference type="NCBI Taxonomy" id="33203"/>
    <lineage>
        <taxon>Eukaryota</taxon>
        <taxon>Fungi</taxon>
        <taxon>Dikarya</taxon>
        <taxon>Ascomycota</taxon>
        <taxon>Pezizomycotina</taxon>
        <taxon>Sordariomycetes</taxon>
        <taxon>Hypocreomycetidae</taxon>
        <taxon>Hypocreales</taxon>
        <taxon>Ophiocordycipitaceae</taxon>
        <taxon>Purpureocillium</taxon>
    </lineage>
</organism>
<evidence type="ECO:0000313" key="3">
    <source>
        <dbReference type="EMBL" id="PWI67093.1"/>
    </source>
</evidence>
<feature type="region of interest" description="Disordered" evidence="1">
    <location>
        <begin position="1"/>
        <end position="80"/>
    </location>
</feature>
<feature type="compositionally biased region" description="Polar residues" evidence="1">
    <location>
        <begin position="28"/>
        <end position="37"/>
    </location>
</feature>
<dbReference type="AlphaFoldDB" id="A0A2U3DXX1"/>
<reference evidence="2" key="3">
    <citation type="submission" date="2023-11" db="EMBL/GenBank/DDBJ databases">
        <authorList>
            <person name="Beijen E."/>
            <person name="Ohm R.A."/>
        </authorList>
    </citation>
    <scope>NUCLEOTIDE SEQUENCE</scope>
    <source>
        <strain evidence="2">CBS 150709</strain>
    </source>
</reference>
<comment type="caution">
    <text evidence="3">The sequence shown here is derived from an EMBL/GenBank/DDBJ whole genome shotgun (WGS) entry which is preliminary data.</text>
</comment>
<sequence length="473" mass="51775">MIPLQLVPPADQPSPAGHPVVVRRRRSLTSAFQTVKTRCSRDKLNDSDDSGTTKLPRSSGASKESTLKPDDVQSCADSPPRLDVLSELPGDSLHRSSTFRTSLEKAVEDINVKYGTARLPENQMEEIGNSDRVCSTRPHPFYARNNFQPRYRLPHFVNTPTVRTQPVVGELKMGSPCSSKLTSNVASSPLSDCRTEETLDRAVSRTECAKGQSPVTKQEIPGFDNCELAQEASPGPSDVLTEPFPDFHDGEAHAPAQQQPDASGQSEQLVEDDTCEAEVHVADESLVIADSIPGTFPATLEDEQPQTRRPDTLAPNVFCWRTSQQEDNSQAEDPKDFPALVIGRVRESSDNSDALTETDLVGLQKAPSHDSNSSARREHQRAPSVSELVSKFGRMASSRKSRDSSLSREVAWPYPVGKTVRFGTCHRKMSLDSGDCESQMSASDNPEEGNIRIASKSRRIESSADNSGRDDIC</sequence>
<evidence type="ECO:0000313" key="5">
    <source>
        <dbReference type="Proteomes" id="UP001287286"/>
    </source>
</evidence>
<feature type="region of interest" description="Disordered" evidence="1">
    <location>
        <begin position="227"/>
        <end position="274"/>
    </location>
</feature>
<dbReference type="EMBL" id="JAWRVI010000016">
    <property type="protein sequence ID" value="KAK4090212.1"/>
    <property type="molecule type" value="Genomic_DNA"/>
</dbReference>
<reference evidence="2 5" key="4">
    <citation type="journal article" date="2024" name="Microbiol. Resour. Announc.">
        <title>Genome annotations for the ascomycete fungi Trichoderma harzianum, Trichoderma aggressivum, and Purpureocillium lilacinum.</title>
        <authorList>
            <person name="Beijen E.P.W."/>
            <person name="Ohm R.A."/>
        </authorList>
    </citation>
    <scope>NUCLEOTIDE SEQUENCE [LARGE SCALE GENOMIC DNA]</scope>
    <source>
        <strain evidence="2 5">CBS 150709</strain>
    </source>
</reference>
<reference evidence="3 4" key="2">
    <citation type="journal article" date="2016" name="Front. Microbiol.">
        <title>Genome and transcriptome sequences reveal the specific parasitism of the nematophagous Purpureocillium lilacinum 36-1.</title>
        <authorList>
            <person name="Xie J."/>
            <person name="Li S."/>
            <person name="Mo C."/>
            <person name="Xiao X."/>
            <person name="Peng D."/>
            <person name="Wang G."/>
            <person name="Xiao Y."/>
        </authorList>
    </citation>
    <scope>NUCLEOTIDE SEQUENCE [LARGE SCALE GENOMIC DNA]</scope>
    <source>
        <strain evidence="3 4">36-1</strain>
    </source>
</reference>